<evidence type="ECO:0000313" key="2">
    <source>
        <dbReference type="Proteomes" id="UP000827724"/>
    </source>
</evidence>
<proteinExistence type="predicted"/>
<evidence type="ECO:0000313" key="1">
    <source>
        <dbReference type="EMBL" id="KAH6606884.1"/>
    </source>
</evidence>
<dbReference type="Proteomes" id="UP000827724">
    <property type="component" value="Unassembled WGS sequence"/>
</dbReference>
<accession>A0A9P8QKL7</accession>
<reference evidence="1" key="1">
    <citation type="submission" date="2021-08" db="EMBL/GenBank/DDBJ databases">
        <title>Chromosome-Level Trichoderma cornu-damae using Hi-C Data.</title>
        <authorList>
            <person name="Kim C.S."/>
        </authorList>
    </citation>
    <scope>NUCLEOTIDE SEQUENCE</scope>
    <source>
        <strain evidence="1">KA19-0412C</strain>
    </source>
</reference>
<organism evidence="1 2">
    <name type="scientific">Trichoderma cornu-damae</name>
    <dbReference type="NCBI Taxonomy" id="654480"/>
    <lineage>
        <taxon>Eukaryota</taxon>
        <taxon>Fungi</taxon>
        <taxon>Dikarya</taxon>
        <taxon>Ascomycota</taxon>
        <taxon>Pezizomycotina</taxon>
        <taxon>Sordariomycetes</taxon>
        <taxon>Hypocreomycetidae</taxon>
        <taxon>Hypocreales</taxon>
        <taxon>Hypocreaceae</taxon>
        <taxon>Trichoderma</taxon>
    </lineage>
</organism>
<name>A0A9P8QKL7_9HYPO</name>
<protein>
    <submittedName>
        <fullName evidence="1">Uncharacterized protein</fullName>
    </submittedName>
</protein>
<dbReference type="EMBL" id="JAIWOZ010000004">
    <property type="protein sequence ID" value="KAH6606884.1"/>
    <property type="molecule type" value="Genomic_DNA"/>
</dbReference>
<sequence>MANNPKPPISDKDLATMLNALIGIGLETNPRPGMPSNNSPLPRDDSFICRALAMAARRRIKIPGDGDGEAARQQAFLSGNYQERPVVPLDDRSVTETWPGAQVLAMPDFGIAVLLPASFSRPGLQLRPYQTTASRGRVVAYGPHRGAGSTSSAEPDFMVEIRDEARLQRRIRRGLFGTWERLLKDIYESLYGRY</sequence>
<dbReference type="AlphaFoldDB" id="A0A9P8QKL7"/>
<keyword evidence="2" id="KW-1185">Reference proteome</keyword>
<gene>
    <name evidence="1" type="ORF">Trco_006037</name>
</gene>
<comment type="caution">
    <text evidence="1">The sequence shown here is derived from an EMBL/GenBank/DDBJ whole genome shotgun (WGS) entry which is preliminary data.</text>
</comment>